<evidence type="ECO:0000313" key="7">
    <source>
        <dbReference type="EMBL" id="GGD58594.1"/>
    </source>
</evidence>
<proteinExistence type="predicted"/>
<evidence type="ECO:0000256" key="1">
    <source>
        <dbReference type="ARBA" id="ARBA00022491"/>
    </source>
</evidence>
<evidence type="ECO:0000256" key="4">
    <source>
        <dbReference type="ARBA" id="ARBA00023163"/>
    </source>
</evidence>
<keyword evidence="8" id="KW-1185">Reference proteome</keyword>
<evidence type="ECO:0000256" key="3">
    <source>
        <dbReference type="ARBA" id="ARBA00023125"/>
    </source>
</evidence>
<evidence type="ECO:0000313" key="8">
    <source>
        <dbReference type="Proteomes" id="UP000612456"/>
    </source>
</evidence>
<dbReference type="SUPFAM" id="SSF46689">
    <property type="entry name" value="Homeodomain-like"/>
    <property type="match status" value="1"/>
</dbReference>
<dbReference type="InterPro" id="IPR036271">
    <property type="entry name" value="Tet_transcr_reg_TetR-rel_C_sf"/>
</dbReference>
<protein>
    <recommendedName>
        <fullName evidence="6">HTH tetR-type domain-containing protein</fullName>
    </recommendedName>
</protein>
<accession>A0A916YRU1</accession>
<dbReference type="GO" id="GO:0000976">
    <property type="term" value="F:transcription cis-regulatory region binding"/>
    <property type="evidence" value="ECO:0007669"/>
    <property type="project" value="TreeGrafter"/>
</dbReference>
<dbReference type="RefSeq" id="WP_188990658.1">
    <property type="nucleotide sequence ID" value="NZ_BMHP01000001.1"/>
</dbReference>
<dbReference type="SUPFAM" id="SSF48498">
    <property type="entry name" value="Tetracyclin repressor-like, C-terminal domain"/>
    <property type="match status" value="1"/>
</dbReference>
<dbReference type="PRINTS" id="PR00455">
    <property type="entry name" value="HTHTETR"/>
</dbReference>
<dbReference type="Proteomes" id="UP000612456">
    <property type="component" value="Unassembled WGS sequence"/>
</dbReference>
<keyword evidence="4" id="KW-0804">Transcription</keyword>
<feature type="DNA-binding region" description="H-T-H motif" evidence="5">
    <location>
        <begin position="36"/>
        <end position="55"/>
    </location>
</feature>
<feature type="domain" description="HTH tetR-type" evidence="6">
    <location>
        <begin position="13"/>
        <end position="73"/>
    </location>
</feature>
<reference evidence="7" key="2">
    <citation type="submission" date="2020-09" db="EMBL/GenBank/DDBJ databases">
        <authorList>
            <person name="Sun Q."/>
            <person name="Zhou Y."/>
        </authorList>
    </citation>
    <scope>NUCLEOTIDE SEQUENCE</scope>
    <source>
        <strain evidence="7">CGMCC 1.15178</strain>
    </source>
</reference>
<gene>
    <name evidence="7" type="ORF">GCM10010911_15520</name>
</gene>
<dbReference type="Gene3D" id="1.10.10.60">
    <property type="entry name" value="Homeodomain-like"/>
    <property type="match status" value="1"/>
</dbReference>
<dbReference type="InterPro" id="IPR001647">
    <property type="entry name" value="HTH_TetR"/>
</dbReference>
<dbReference type="Gene3D" id="1.10.357.10">
    <property type="entry name" value="Tetracycline Repressor, domain 2"/>
    <property type="match status" value="1"/>
</dbReference>
<evidence type="ECO:0000256" key="5">
    <source>
        <dbReference type="PROSITE-ProRule" id="PRU00335"/>
    </source>
</evidence>
<dbReference type="PANTHER" id="PTHR30055:SF175">
    <property type="entry name" value="HTH-TYPE TRANSCRIPTIONAL REPRESSOR KSTR2"/>
    <property type="match status" value="1"/>
</dbReference>
<reference evidence="7" key="1">
    <citation type="journal article" date="2014" name="Int. J. Syst. Evol. Microbiol.">
        <title>Complete genome sequence of Corynebacterium casei LMG S-19264T (=DSM 44701T), isolated from a smear-ripened cheese.</title>
        <authorList>
            <consortium name="US DOE Joint Genome Institute (JGI-PGF)"/>
            <person name="Walter F."/>
            <person name="Albersmeier A."/>
            <person name="Kalinowski J."/>
            <person name="Ruckert C."/>
        </authorList>
    </citation>
    <scope>NUCLEOTIDE SEQUENCE</scope>
    <source>
        <strain evidence="7">CGMCC 1.15178</strain>
    </source>
</reference>
<keyword evidence="1" id="KW-0678">Repressor</keyword>
<evidence type="ECO:0000256" key="2">
    <source>
        <dbReference type="ARBA" id="ARBA00023015"/>
    </source>
</evidence>
<name>A0A916YRU1_9BACL</name>
<evidence type="ECO:0000259" key="6">
    <source>
        <dbReference type="PROSITE" id="PS50977"/>
    </source>
</evidence>
<keyword evidence="3 5" id="KW-0238">DNA-binding</keyword>
<dbReference type="Pfam" id="PF00440">
    <property type="entry name" value="TetR_N"/>
    <property type="match status" value="1"/>
</dbReference>
<dbReference type="InterPro" id="IPR050109">
    <property type="entry name" value="HTH-type_TetR-like_transc_reg"/>
</dbReference>
<keyword evidence="2" id="KW-0805">Transcription regulation</keyword>
<dbReference type="PROSITE" id="PS50977">
    <property type="entry name" value="HTH_TETR_2"/>
    <property type="match status" value="1"/>
</dbReference>
<dbReference type="EMBL" id="BMHP01000001">
    <property type="protein sequence ID" value="GGD58594.1"/>
    <property type="molecule type" value="Genomic_DNA"/>
</dbReference>
<organism evidence="7 8">
    <name type="scientific">Paenibacillus nasutitermitis</name>
    <dbReference type="NCBI Taxonomy" id="1652958"/>
    <lineage>
        <taxon>Bacteria</taxon>
        <taxon>Bacillati</taxon>
        <taxon>Bacillota</taxon>
        <taxon>Bacilli</taxon>
        <taxon>Bacillales</taxon>
        <taxon>Paenibacillaceae</taxon>
        <taxon>Paenibacillus</taxon>
    </lineage>
</organism>
<dbReference type="GO" id="GO:0003700">
    <property type="term" value="F:DNA-binding transcription factor activity"/>
    <property type="evidence" value="ECO:0007669"/>
    <property type="project" value="TreeGrafter"/>
</dbReference>
<dbReference type="PANTHER" id="PTHR30055">
    <property type="entry name" value="HTH-TYPE TRANSCRIPTIONAL REGULATOR RUTR"/>
    <property type="match status" value="1"/>
</dbReference>
<dbReference type="AlphaFoldDB" id="A0A916YRU1"/>
<sequence>MARNVERDALARERQRNNIMENARELFALRGLRGVRIEDIAKAVGITSANVYHYFSSKENLLMEVIVHSQLVFGEALQKLSEGSGSPWEKLVSLGTPNKNRKSYVVLLHLNIALSDALPKELRQQYKSNAINNLKVLSSIVAEGQRQGQIIAGDPLQLAARYIVDLTGFNVYSSTNLYEGLHFRFEDIIAHLRP</sequence>
<dbReference type="InterPro" id="IPR009057">
    <property type="entry name" value="Homeodomain-like_sf"/>
</dbReference>
<comment type="caution">
    <text evidence="7">The sequence shown here is derived from an EMBL/GenBank/DDBJ whole genome shotgun (WGS) entry which is preliminary data.</text>
</comment>